<gene>
    <name evidence="9" type="ORF">FK004_00260</name>
</gene>
<evidence type="ECO:0000313" key="9">
    <source>
        <dbReference type="EMBL" id="AWG23767.1"/>
    </source>
</evidence>
<reference evidence="9 10" key="1">
    <citation type="submission" date="2017-04" db="EMBL/GenBank/DDBJ databases">
        <title>Complete genome sequence of Flavobacterium kingsejong AJ004.</title>
        <authorList>
            <person name="Lee P.C."/>
        </authorList>
    </citation>
    <scope>NUCLEOTIDE SEQUENCE [LARGE SCALE GENOMIC DNA]</scope>
    <source>
        <strain evidence="9 10">AJ004</strain>
    </source>
</reference>
<dbReference type="EMBL" id="CP020919">
    <property type="protein sequence ID" value="AWG23767.1"/>
    <property type="molecule type" value="Genomic_DNA"/>
</dbReference>
<feature type="domain" description="SusD-like N-terminal" evidence="8">
    <location>
        <begin position="60"/>
        <end position="209"/>
    </location>
</feature>
<comment type="similarity">
    <text evidence="2">Belongs to the SusD family.</text>
</comment>
<dbReference type="InterPro" id="IPR011990">
    <property type="entry name" value="TPR-like_helical_dom_sf"/>
</dbReference>
<sequence>MKKIKICLLLLVGIFASSCDDALDITQPGQTSPEATFTSIQGLELNLAGVYGRLNYENTISFSTVFTDEVGLGVSNGGQGINDGSYSYVLNTGSDGPNSIWSSYYSCINNCNRLLIGAQSVPINSDDDQEKFDHILAQAKAIRAFAYFQLLSYFSTDLADDSALGVMLFEDAPVYGSPTIPRSTNGEVFALINSDLDFAVDNLDETLYSSGDNTAFFISNNFINAFRARMAAFREDYVTAEMYADQVMGTVGLSSYTEYPAIWNDSQNGEVIFKLSRSINDAKVGSIWASVNASVTGSPFFEIGRSLFNLYDAARDIRYKVVMHPSGQPAQDYQNTPNYRADDILPVGKYTRTENTNLLADIKVFRVSEMYFIKAEARAAAGDYAGAAAVLYEVMEARYNPNSAPPTLPVFANAQQAWAGILQERRKELAFEGHRYVDLKRLAVKAGVTIDRDPKDCEFNNSCTFSNTDHRWTLPVPTTELTANPQIRGQQNPGY</sequence>
<proteinExistence type="inferred from homology"/>
<dbReference type="Gene3D" id="1.25.40.390">
    <property type="match status" value="1"/>
</dbReference>
<keyword evidence="5" id="KW-0998">Cell outer membrane</keyword>
<dbReference type="AlphaFoldDB" id="A0A2S1LJ66"/>
<evidence type="ECO:0000256" key="5">
    <source>
        <dbReference type="ARBA" id="ARBA00023237"/>
    </source>
</evidence>
<feature type="chain" id="PRO_5015776514" description="RagB/SusD family nutrient uptake outer membrane protein" evidence="6">
    <location>
        <begin position="23"/>
        <end position="495"/>
    </location>
</feature>
<evidence type="ECO:0000259" key="7">
    <source>
        <dbReference type="Pfam" id="PF07980"/>
    </source>
</evidence>
<accession>A0A2S1LJ66</accession>
<dbReference type="GO" id="GO:0009279">
    <property type="term" value="C:cell outer membrane"/>
    <property type="evidence" value="ECO:0007669"/>
    <property type="project" value="UniProtKB-SubCell"/>
</dbReference>
<evidence type="ECO:0000256" key="2">
    <source>
        <dbReference type="ARBA" id="ARBA00006275"/>
    </source>
</evidence>
<dbReference type="SUPFAM" id="SSF48452">
    <property type="entry name" value="TPR-like"/>
    <property type="match status" value="1"/>
</dbReference>
<evidence type="ECO:0000256" key="4">
    <source>
        <dbReference type="ARBA" id="ARBA00023136"/>
    </source>
</evidence>
<dbReference type="OrthoDB" id="630434at2"/>
<comment type="subcellular location">
    <subcellularLocation>
        <location evidence="1">Cell outer membrane</location>
    </subcellularLocation>
</comment>
<evidence type="ECO:0000259" key="8">
    <source>
        <dbReference type="Pfam" id="PF14322"/>
    </source>
</evidence>
<name>A0A2S1LJ66_9FLAO</name>
<evidence type="ECO:0000256" key="1">
    <source>
        <dbReference type="ARBA" id="ARBA00004442"/>
    </source>
</evidence>
<dbReference type="KEGG" id="fki:FK004_00260"/>
<evidence type="ECO:0008006" key="11">
    <source>
        <dbReference type="Google" id="ProtNLM"/>
    </source>
</evidence>
<dbReference type="InterPro" id="IPR033985">
    <property type="entry name" value="SusD-like_N"/>
</dbReference>
<keyword evidence="10" id="KW-1185">Reference proteome</keyword>
<dbReference type="Proteomes" id="UP000244677">
    <property type="component" value="Chromosome"/>
</dbReference>
<protein>
    <recommendedName>
        <fullName evidence="11">RagB/SusD family nutrient uptake outer membrane protein</fullName>
    </recommendedName>
</protein>
<dbReference type="InterPro" id="IPR012944">
    <property type="entry name" value="SusD_RagB_dom"/>
</dbReference>
<organism evidence="9 10">
    <name type="scientific">Flavobacterium kingsejongi</name>
    <dbReference type="NCBI Taxonomy" id="1678728"/>
    <lineage>
        <taxon>Bacteria</taxon>
        <taxon>Pseudomonadati</taxon>
        <taxon>Bacteroidota</taxon>
        <taxon>Flavobacteriia</taxon>
        <taxon>Flavobacteriales</taxon>
        <taxon>Flavobacteriaceae</taxon>
        <taxon>Flavobacterium</taxon>
    </lineage>
</organism>
<keyword evidence="4" id="KW-0472">Membrane</keyword>
<evidence type="ECO:0000256" key="3">
    <source>
        <dbReference type="ARBA" id="ARBA00022729"/>
    </source>
</evidence>
<dbReference type="PROSITE" id="PS51257">
    <property type="entry name" value="PROKAR_LIPOPROTEIN"/>
    <property type="match status" value="1"/>
</dbReference>
<evidence type="ECO:0000313" key="10">
    <source>
        <dbReference type="Proteomes" id="UP000244677"/>
    </source>
</evidence>
<dbReference type="Pfam" id="PF07980">
    <property type="entry name" value="SusD_RagB"/>
    <property type="match status" value="1"/>
</dbReference>
<dbReference type="RefSeq" id="WP_108735442.1">
    <property type="nucleotide sequence ID" value="NZ_CP020919.1"/>
</dbReference>
<evidence type="ECO:0000256" key="6">
    <source>
        <dbReference type="SAM" id="SignalP"/>
    </source>
</evidence>
<feature type="signal peptide" evidence="6">
    <location>
        <begin position="1"/>
        <end position="22"/>
    </location>
</feature>
<dbReference type="Pfam" id="PF14322">
    <property type="entry name" value="SusD-like_3"/>
    <property type="match status" value="1"/>
</dbReference>
<keyword evidence="3 6" id="KW-0732">Signal</keyword>
<feature type="domain" description="RagB/SusD" evidence="7">
    <location>
        <begin position="319"/>
        <end position="495"/>
    </location>
</feature>